<dbReference type="Gene3D" id="3.10.180.10">
    <property type="entry name" value="2,3-Dihydroxybiphenyl 1,2-Dioxygenase, domain 1"/>
    <property type="match status" value="2"/>
</dbReference>
<keyword evidence="1" id="KW-0479">Metal-binding</keyword>
<dbReference type="InterPro" id="IPR051785">
    <property type="entry name" value="MMCE/EMCE_epimerase"/>
</dbReference>
<dbReference type="GO" id="GO:0004493">
    <property type="term" value="F:methylmalonyl-CoA epimerase activity"/>
    <property type="evidence" value="ECO:0007669"/>
    <property type="project" value="TreeGrafter"/>
</dbReference>
<accession>A0A6J7FWW4</accession>
<dbReference type="EMBL" id="CAEZVB010000020">
    <property type="protein sequence ID" value="CAB4619048.1"/>
    <property type="molecule type" value="Genomic_DNA"/>
</dbReference>
<evidence type="ECO:0000256" key="1">
    <source>
        <dbReference type="ARBA" id="ARBA00022723"/>
    </source>
</evidence>
<dbReference type="PROSITE" id="PS51819">
    <property type="entry name" value="VOC"/>
    <property type="match status" value="1"/>
</dbReference>
<dbReference type="PANTHER" id="PTHR43048">
    <property type="entry name" value="METHYLMALONYL-COA EPIMERASE"/>
    <property type="match status" value="1"/>
</dbReference>
<gene>
    <name evidence="3" type="ORF">UFOPK1908_00612</name>
    <name evidence="4" type="ORF">UFOPK3576_00338</name>
</gene>
<dbReference type="GO" id="GO:0046491">
    <property type="term" value="P:L-methylmalonyl-CoA metabolic process"/>
    <property type="evidence" value="ECO:0007669"/>
    <property type="project" value="TreeGrafter"/>
</dbReference>
<dbReference type="InterPro" id="IPR029068">
    <property type="entry name" value="Glyas_Bleomycin-R_OHBP_Dase"/>
</dbReference>
<organism evidence="4">
    <name type="scientific">freshwater metagenome</name>
    <dbReference type="NCBI Taxonomy" id="449393"/>
    <lineage>
        <taxon>unclassified sequences</taxon>
        <taxon>metagenomes</taxon>
        <taxon>ecological metagenomes</taxon>
    </lineage>
</organism>
<evidence type="ECO:0000313" key="4">
    <source>
        <dbReference type="EMBL" id="CAB4898584.1"/>
    </source>
</evidence>
<dbReference type="AlphaFoldDB" id="A0A6J7FWW4"/>
<feature type="domain" description="VOC" evidence="2">
    <location>
        <begin position="168"/>
        <end position="298"/>
    </location>
</feature>
<dbReference type="EMBL" id="CAFBMO010000008">
    <property type="protein sequence ID" value="CAB4898584.1"/>
    <property type="molecule type" value="Genomic_DNA"/>
</dbReference>
<dbReference type="GO" id="GO:0046872">
    <property type="term" value="F:metal ion binding"/>
    <property type="evidence" value="ECO:0007669"/>
    <property type="project" value="UniProtKB-KW"/>
</dbReference>
<protein>
    <submittedName>
        <fullName evidence="4">Unannotated protein</fullName>
    </submittedName>
</protein>
<evidence type="ECO:0000259" key="2">
    <source>
        <dbReference type="PROSITE" id="PS51819"/>
    </source>
</evidence>
<sequence>MTFTIGKLFHIIHISDDLEELDSWYDEIFQPIRGIMDNAYSEVEKRDASLIVIGDAIIEPMAASNVAGAEEMPVGRFYSRFGRHWHSLAWYLDDVGAAWQQMTDLGVRVVTDGGVPLPERPSSGSLFTHPRDTHTQLEFFPHIIPTDPRFSPDFNDLAWEQYPLGLVRMAYATVVVADIDKATNLFTNVLQGKKLHESISDLTGTRNIYVLVGENTIVEIAQPLEPGSIAGQDLASNGDMCHAVAWQVLDLDRAEKFLASKNIKIIARDEHTLIADPDDTFGAPMRFTNIQIPGDPRG</sequence>
<dbReference type="SUPFAM" id="SSF54593">
    <property type="entry name" value="Glyoxalase/Bleomycin resistance protein/Dihydroxybiphenyl dioxygenase"/>
    <property type="match status" value="2"/>
</dbReference>
<dbReference type="PANTHER" id="PTHR43048:SF3">
    <property type="entry name" value="METHYLMALONYL-COA EPIMERASE, MITOCHONDRIAL"/>
    <property type="match status" value="1"/>
</dbReference>
<proteinExistence type="predicted"/>
<reference evidence="4" key="1">
    <citation type="submission" date="2020-05" db="EMBL/GenBank/DDBJ databases">
        <authorList>
            <person name="Chiriac C."/>
            <person name="Salcher M."/>
            <person name="Ghai R."/>
            <person name="Kavagutti S V."/>
        </authorList>
    </citation>
    <scope>NUCLEOTIDE SEQUENCE</scope>
</reference>
<name>A0A6J7FWW4_9ZZZZ</name>
<dbReference type="InterPro" id="IPR037523">
    <property type="entry name" value="VOC_core"/>
</dbReference>
<evidence type="ECO:0000313" key="3">
    <source>
        <dbReference type="EMBL" id="CAB4619048.1"/>
    </source>
</evidence>